<accession>A0ABV6S3X6</accession>
<dbReference type="Pfam" id="PF03237">
    <property type="entry name" value="Terminase_6N"/>
    <property type="match status" value="1"/>
</dbReference>
<proteinExistence type="predicted"/>
<dbReference type="EMBL" id="JBHLTM010000009">
    <property type="protein sequence ID" value="MFC0683427.1"/>
    <property type="molecule type" value="Genomic_DNA"/>
</dbReference>
<reference evidence="1 2" key="1">
    <citation type="submission" date="2024-09" db="EMBL/GenBank/DDBJ databases">
        <authorList>
            <person name="Sun Q."/>
            <person name="Mori K."/>
        </authorList>
    </citation>
    <scope>NUCLEOTIDE SEQUENCE [LARGE SCALE GENOMIC DNA]</scope>
    <source>
        <strain evidence="1 2">CICC 11035S</strain>
    </source>
</reference>
<dbReference type="RefSeq" id="WP_267220267.1">
    <property type="nucleotide sequence ID" value="NZ_JAPCWC010000007.1"/>
</dbReference>
<keyword evidence="2" id="KW-1185">Reference proteome</keyword>
<gene>
    <name evidence="1" type="ORF">ACFFF8_02335</name>
</gene>
<dbReference type="InterPro" id="IPR027417">
    <property type="entry name" value="P-loop_NTPase"/>
</dbReference>
<protein>
    <submittedName>
        <fullName evidence="1">Terminase large subunit domain-containing protein</fullName>
    </submittedName>
</protein>
<evidence type="ECO:0000313" key="1">
    <source>
        <dbReference type="EMBL" id="MFC0683427.1"/>
    </source>
</evidence>
<comment type="caution">
    <text evidence="1">The sequence shown here is derived from an EMBL/GenBank/DDBJ whole genome shotgun (WGS) entry which is preliminary data.</text>
</comment>
<dbReference type="Proteomes" id="UP001589858">
    <property type="component" value="Unassembled WGS sequence"/>
</dbReference>
<organism evidence="1 2">
    <name type="scientific">Novosphingobium clariflavum</name>
    <dbReference type="NCBI Taxonomy" id="2029884"/>
    <lineage>
        <taxon>Bacteria</taxon>
        <taxon>Pseudomonadati</taxon>
        <taxon>Pseudomonadota</taxon>
        <taxon>Alphaproteobacteria</taxon>
        <taxon>Sphingomonadales</taxon>
        <taxon>Sphingomonadaceae</taxon>
        <taxon>Novosphingobium</taxon>
    </lineage>
</organism>
<sequence>MSILEQRKKVKGWIKGCIKQGLSGQQIIARALELSPELHQAVLYELQDPAFTLRPKQEIPPLESGWYVWFLRTARNFGKNHAASAALNEMARYHFAGETGLIVAATHKDFWSTIFTGKSGLQALAPPDFQPVYSERHLEVRWPNGSRAAVRTGDNPEDIRGLTVSWAYADELIKWPKGEISWQNIQNCVREGSHPRIILTSTPLRGAEWLRKVEDLPDTIVTTGTSRENTATTEVFFRNQAAN</sequence>
<dbReference type="Gene3D" id="3.40.50.300">
    <property type="entry name" value="P-loop containing nucleotide triphosphate hydrolases"/>
    <property type="match status" value="1"/>
</dbReference>
<evidence type="ECO:0000313" key="2">
    <source>
        <dbReference type="Proteomes" id="UP001589858"/>
    </source>
</evidence>
<name>A0ABV6S3X6_9SPHN</name>